<dbReference type="PROSITE" id="PS51210">
    <property type="entry name" value="PLA2C"/>
    <property type="match status" value="1"/>
</dbReference>
<dbReference type="STRING" id="56484.A0A1Y2FSV3"/>
<keyword evidence="9" id="KW-0325">Glycoprotein</keyword>
<comment type="similarity">
    <text evidence="2 11">Belongs to the lysophospholipase family.</text>
</comment>
<dbReference type="PANTHER" id="PTHR10728">
    <property type="entry name" value="CYTOSOLIC PHOSPHOLIPASE A2"/>
    <property type="match status" value="1"/>
</dbReference>
<protein>
    <recommendedName>
        <fullName evidence="3 11">Lysophospholipase</fullName>
        <ecNumber evidence="3 11">3.1.1.5</ecNumber>
    </recommendedName>
</protein>
<comment type="caution">
    <text evidence="13">The sequence shown here is derived from an EMBL/GenBank/DDBJ whole genome shotgun (WGS) entry which is preliminary data.</text>
</comment>
<evidence type="ECO:0000256" key="2">
    <source>
        <dbReference type="ARBA" id="ARBA00008780"/>
    </source>
</evidence>
<dbReference type="PANTHER" id="PTHR10728:SF33">
    <property type="entry name" value="LYSOPHOSPHOLIPASE 1-RELATED"/>
    <property type="match status" value="1"/>
</dbReference>
<dbReference type="Proteomes" id="UP000193685">
    <property type="component" value="Unassembled WGS sequence"/>
</dbReference>
<dbReference type="SUPFAM" id="SSF52151">
    <property type="entry name" value="FabD/lysophospholipase-like"/>
    <property type="match status" value="1"/>
</dbReference>
<feature type="chain" id="PRO_5011832024" description="Lysophospholipase" evidence="11">
    <location>
        <begin position="18"/>
        <end position="562"/>
    </location>
</feature>
<evidence type="ECO:0000256" key="6">
    <source>
        <dbReference type="ARBA" id="ARBA00022801"/>
    </source>
</evidence>
<dbReference type="GO" id="GO:0046475">
    <property type="term" value="P:glycerophospholipid catabolic process"/>
    <property type="evidence" value="ECO:0007669"/>
    <property type="project" value="TreeGrafter"/>
</dbReference>
<proteinExistence type="inferred from homology"/>
<dbReference type="GO" id="GO:0004623">
    <property type="term" value="F:phospholipase A2 activity"/>
    <property type="evidence" value="ECO:0007669"/>
    <property type="project" value="TreeGrafter"/>
</dbReference>
<dbReference type="RefSeq" id="XP_040727448.1">
    <property type="nucleotide sequence ID" value="XM_040870951.1"/>
</dbReference>
<name>A0A1Y2FSV3_PROLT</name>
<dbReference type="Pfam" id="PF01735">
    <property type="entry name" value="PLA2_B"/>
    <property type="match status" value="1"/>
</dbReference>
<comment type="subcellular location">
    <subcellularLocation>
        <location evidence="1">Secreted</location>
    </subcellularLocation>
</comment>
<dbReference type="InterPro" id="IPR016035">
    <property type="entry name" value="Acyl_Trfase/lysoPLipase"/>
</dbReference>
<feature type="signal peptide" evidence="11">
    <location>
        <begin position="1"/>
        <end position="17"/>
    </location>
</feature>
<evidence type="ECO:0000259" key="12">
    <source>
        <dbReference type="PROSITE" id="PS51210"/>
    </source>
</evidence>
<gene>
    <name evidence="13" type="ORF">BCR37DRAFT_391062</name>
</gene>
<evidence type="ECO:0000256" key="10">
    <source>
        <dbReference type="PROSITE-ProRule" id="PRU00555"/>
    </source>
</evidence>
<dbReference type="OrthoDB" id="4084751at2759"/>
<reference evidence="13 14" key="1">
    <citation type="submission" date="2016-07" db="EMBL/GenBank/DDBJ databases">
        <title>Pervasive Adenine N6-methylation of Active Genes in Fungi.</title>
        <authorList>
            <consortium name="DOE Joint Genome Institute"/>
            <person name="Mondo S.J."/>
            <person name="Dannebaum R.O."/>
            <person name="Kuo R.C."/>
            <person name="Labutti K."/>
            <person name="Haridas S."/>
            <person name="Kuo A."/>
            <person name="Salamov A."/>
            <person name="Ahrendt S.R."/>
            <person name="Lipzen A."/>
            <person name="Sullivan W."/>
            <person name="Andreopoulos W.B."/>
            <person name="Clum A."/>
            <person name="Lindquist E."/>
            <person name="Daum C."/>
            <person name="Ramamoorthy G.K."/>
            <person name="Gryganskyi A."/>
            <person name="Culley D."/>
            <person name="Magnuson J.K."/>
            <person name="James T.Y."/>
            <person name="O'Malley M.A."/>
            <person name="Stajich J.E."/>
            <person name="Spatafora J.W."/>
            <person name="Visel A."/>
            <person name="Grigoriev I.V."/>
        </authorList>
    </citation>
    <scope>NUCLEOTIDE SEQUENCE [LARGE SCALE GENOMIC DNA]</scope>
    <source>
        <strain evidence="13 14">12-1054</strain>
    </source>
</reference>
<accession>A0A1Y2FSV3</accession>
<dbReference type="GO" id="GO:0004622">
    <property type="term" value="F:phosphatidylcholine lysophospholipase activity"/>
    <property type="evidence" value="ECO:0007669"/>
    <property type="project" value="UniProtKB-EC"/>
</dbReference>
<keyword evidence="4" id="KW-0964">Secreted</keyword>
<feature type="domain" description="PLA2c" evidence="12">
    <location>
        <begin position="28"/>
        <end position="561"/>
    </location>
</feature>
<comment type="catalytic activity">
    <reaction evidence="11">
        <text>a 1-acyl-sn-glycero-3-phosphocholine + H2O = sn-glycerol 3-phosphocholine + a fatty acid + H(+)</text>
        <dbReference type="Rhea" id="RHEA:15177"/>
        <dbReference type="ChEBI" id="CHEBI:15377"/>
        <dbReference type="ChEBI" id="CHEBI:15378"/>
        <dbReference type="ChEBI" id="CHEBI:16870"/>
        <dbReference type="ChEBI" id="CHEBI:28868"/>
        <dbReference type="ChEBI" id="CHEBI:58168"/>
        <dbReference type="EC" id="3.1.1.5"/>
    </reaction>
</comment>
<evidence type="ECO:0000256" key="3">
    <source>
        <dbReference type="ARBA" id="ARBA00013274"/>
    </source>
</evidence>
<evidence type="ECO:0000256" key="1">
    <source>
        <dbReference type="ARBA" id="ARBA00004613"/>
    </source>
</evidence>
<evidence type="ECO:0000256" key="4">
    <source>
        <dbReference type="ARBA" id="ARBA00022525"/>
    </source>
</evidence>
<keyword evidence="5 11" id="KW-0732">Signal</keyword>
<evidence type="ECO:0000256" key="9">
    <source>
        <dbReference type="ARBA" id="ARBA00023180"/>
    </source>
</evidence>
<keyword evidence="14" id="KW-1185">Reference proteome</keyword>
<dbReference type="GO" id="GO:0005829">
    <property type="term" value="C:cytosol"/>
    <property type="evidence" value="ECO:0007669"/>
    <property type="project" value="TreeGrafter"/>
</dbReference>
<dbReference type="OMA" id="SECTACF"/>
<dbReference type="InterPro" id="IPR002642">
    <property type="entry name" value="LysoPLipase_cat_dom"/>
</dbReference>
<dbReference type="GeneID" id="63787550"/>
<dbReference type="EMBL" id="MCFI01000003">
    <property type="protein sequence ID" value="ORY86266.1"/>
    <property type="molecule type" value="Genomic_DNA"/>
</dbReference>
<dbReference type="Gene3D" id="3.40.1090.10">
    <property type="entry name" value="Cytosolic phospholipase A2 catalytic domain"/>
    <property type="match status" value="1"/>
</dbReference>
<evidence type="ECO:0000256" key="8">
    <source>
        <dbReference type="ARBA" id="ARBA00023098"/>
    </source>
</evidence>
<dbReference type="GO" id="GO:0005576">
    <property type="term" value="C:extracellular region"/>
    <property type="evidence" value="ECO:0007669"/>
    <property type="project" value="UniProtKB-SubCell"/>
</dbReference>
<keyword evidence="7 10" id="KW-0442">Lipid degradation</keyword>
<evidence type="ECO:0000313" key="13">
    <source>
        <dbReference type="EMBL" id="ORY86266.1"/>
    </source>
</evidence>
<dbReference type="SMART" id="SM00022">
    <property type="entry name" value="PLAc"/>
    <property type="match status" value="1"/>
</dbReference>
<organism evidence="13 14">
    <name type="scientific">Protomyces lactucae-debilis</name>
    <dbReference type="NCBI Taxonomy" id="2754530"/>
    <lineage>
        <taxon>Eukaryota</taxon>
        <taxon>Fungi</taxon>
        <taxon>Dikarya</taxon>
        <taxon>Ascomycota</taxon>
        <taxon>Taphrinomycotina</taxon>
        <taxon>Taphrinomycetes</taxon>
        <taxon>Taphrinales</taxon>
        <taxon>Protomycetaceae</taxon>
        <taxon>Protomyces</taxon>
    </lineage>
</organism>
<evidence type="ECO:0000256" key="7">
    <source>
        <dbReference type="ARBA" id="ARBA00022963"/>
    </source>
</evidence>
<sequence length="562" mass="62312">MRRFILILLQGVSFTIGTSKDYAPHHVKCTAQFVRPATKLSEAELKYIEGRQAVVKEALKEYLSETGFDDFDVPGLFAKTGGIPNVAVALSGGSLRAMTFGGAVVRALDSRTVVGTGTSTLGGLLQGSTYITGLSGGSWLVASMVANDWPTVDTLKDKFWSIQDVGKPPPGNWKATYRYYKDIFSSIQTKMEAGFRVTMTDLWGRILSYHVLDRATGMTSTHWSQVVDTNSFKNFLMPYPILLSVFRPQGQDIVPLDAPVFEMTPHETGSWDAPFQAFTPTRFLGTQPENGAVVHEQDCIEGYDNIGFMIGTSASLFCAIIRRGIESGFLSKILASATHLLQTVLDKDDMDVARFPNPFQGLLSLPPKIKQDPDLTLVDGGLAGQNIPLWPLLQPERKVDIILASDATSDDKDNWPNGEALIATYQRATDKKYTHRKPIPMAVIPDQETFVKHGLHKTVTFFGCEAKDSTMPNEHTPLIVYIPNNAHQFMSNYSTFDLMYSEENIKSTFANGLAIATFDESAEFRIAMSCAIMKRSLERTGMKLEVCETYFEKYCWSKPSSK</sequence>
<evidence type="ECO:0000256" key="5">
    <source>
        <dbReference type="ARBA" id="ARBA00022729"/>
    </source>
</evidence>
<evidence type="ECO:0000256" key="11">
    <source>
        <dbReference type="RuleBase" id="RU362103"/>
    </source>
</evidence>
<dbReference type="EC" id="3.1.1.5" evidence="3 11"/>
<evidence type="ECO:0000313" key="14">
    <source>
        <dbReference type="Proteomes" id="UP000193685"/>
    </source>
</evidence>
<dbReference type="AlphaFoldDB" id="A0A1Y2FSV3"/>
<keyword evidence="8 10" id="KW-0443">Lipid metabolism</keyword>
<keyword evidence="6 10" id="KW-0378">Hydrolase</keyword>